<accession>A0A1M7BS26</accession>
<sequence length="79" mass="8868">MYERAISYEVVKRLFGDISDHKTAEIINSGLPITELEKIALLLTGDTDHIRDTGRLAPQSQELLGLLRSDDEAWEEGRG</sequence>
<protein>
    <submittedName>
        <fullName evidence="1">Uncharacterized protein</fullName>
    </submittedName>
</protein>
<dbReference type="Proteomes" id="UP000184191">
    <property type="component" value="Unassembled WGS sequence"/>
</dbReference>
<name>A0A1M7BS26_9RHOB</name>
<evidence type="ECO:0000313" key="1">
    <source>
        <dbReference type="EMBL" id="SHL57780.1"/>
    </source>
</evidence>
<gene>
    <name evidence="1" type="ORF">SAMN05444414_12067</name>
</gene>
<proteinExistence type="predicted"/>
<dbReference type="OrthoDB" id="283000at204455"/>
<reference evidence="2" key="1">
    <citation type="submission" date="2016-11" db="EMBL/GenBank/DDBJ databases">
        <authorList>
            <person name="Varghese N."/>
            <person name="Submissions S."/>
        </authorList>
    </citation>
    <scope>NUCLEOTIDE SEQUENCE [LARGE SCALE GENOMIC DNA]</scope>
    <source>
        <strain evidence="2">DSM 29327</strain>
    </source>
</reference>
<keyword evidence="2" id="KW-1185">Reference proteome</keyword>
<evidence type="ECO:0000313" key="2">
    <source>
        <dbReference type="Proteomes" id="UP000184191"/>
    </source>
</evidence>
<dbReference type="EMBL" id="FRBN01000020">
    <property type="protein sequence ID" value="SHL57780.1"/>
    <property type="molecule type" value="Genomic_DNA"/>
</dbReference>
<dbReference type="RefSeq" id="WP_073199481.1">
    <property type="nucleotide sequence ID" value="NZ_FRBN01000020.1"/>
</dbReference>
<dbReference type="AlphaFoldDB" id="A0A1M7BS26"/>
<organism evidence="1 2">
    <name type="scientific">Roseovarius marisflavi</name>
    <dbReference type="NCBI Taxonomy" id="1054996"/>
    <lineage>
        <taxon>Bacteria</taxon>
        <taxon>Pseudomonadati</taxon>
        <taxon>Pseudomonadota</taxon>
        <taxon>Alphaproteobacteria</taxon>
        <taxon>Rhodobacterales</taxon>
        <taxon>Roseobacteraceae</taxon>
        <taxon>Roseovarius</taxon>
    </lineage>
</organism>